<accession>A0AAW1VRZ3</accession>
<feature type="compositionally biased region" description="Acidic residues" evidence="3">
    <location>
        <begin position="231"/>
        <end position="258"/>
    </location>
</feature>
<evidence type="ECO:0000259" key="4">
    <source>
        <dbReference type="PROSITE" id="PS50994"/>
    </source>
</evidence>
<sequence>MLSSKKRYLISFIDDFSRKVWIYFLCEKSEAFGVFKNFKHLVEKETGEFIKCLRTDRGGEFTSFEFNNFCKDNGIRRQLTTAYTPQQNGVAEGKNRTIMNMVRSMLSEKKVPKVFWPEAVNWSVHVLNRTPTFVVKDVTPEEAWSGIKPAVDHFRVFGCMAHVHIPDNKRVKLDDKSFKCVLLGMSEESKAYRLNDPVSKRIVVSRDVVFEENESWNWGKSVEEVGLDVLEWGDDDGGQSEVDQGDVEDEGSDCEEVESAIGPSSNEPLDDSSPSSNEGRVRRQPLWMEDYVSGEGLSDQEEDVNNCIMFATADPITFQEAVKSAKWREAMDLEIGAIEKNGTWELTTLPAGAKRIGVKWVFKTKLNEHGEVDKCKASLVAKGYAQEHGIDYTEVFAPVARWDTIRMVIALAVQRGWNIFQLDVKSAFLHGELTEEVFVDQPLGYEKKGEEHKVYKLKKALYGLKKAPRAWYSRIESYFVKEGFERCSFEHALFIKSGVGGKLLIVSLYVDDLIFTGNDEGMFEKFKKSMMHEFEMTDLGKMRYFLGVDVLQSADGIYISQKKYARDILERFGMGKSNSVKNPIVPGFKLMKDEMGAKVDDTVFKQIVGSLMALWTWGFFYKKGGDEDLLGYTDSDYAGDLDDRKSTSGYVFLLGTGVVSWSSKKQPVITLSTTEAEFVATAFCACQGIWMRRVLEKLGHIKNRSTTVFCDNSSTIKLLKNPVLHGRSKHIDVRFHFLRDLTKDGVVEFVHCTTENQVADVMTKPLKLDMFLKLREQLGVCTVLEVN</sequence>
<name>A0AAW1VRZ3_RUBAR</name>
<evidence type="ECO:0000313" key="6">
    <source>
        <dbReference type="Proteomes" id="UP001457282"/>
    </source>
</evidence>
<dbReference type="SUPFAM" id="SSF53098">
    <property type="entry name" value="Ribonuclease H-like"/>
    <property type="match status" value="1"/>
</dbReference>
<keyword evidence="1" id="KW-0479">Metal-binding</keyword>
<dbReference type="Pfam" id="PF07727">
    <property type="entry name" value="RVT_2"/>
    <property type="match status" value="1"/>
</dbReference>
<dbReference type="PANTHER" id="PTHR42648:SF18">
    <property type="entry name" value="RETROTRANSPOSON, UNCLASSIFIED-LIKE PROTEIN"/>
    <property type="match status" value="1"/>
</dbReference>
<reference evidence="5 6" key="1">
    <citation type="journal article" date="2023" name="G3 (Bethesda)">
        <title>A chromosome-length genome assembly and annotation of blackberry (Rubus argutus, cv. 'Hillquist').</title>
        <authorList>
            <person name="Bruna T."/>
            <person name="Aryal R."/>
            <person name="Dudchenko O."/>
            <person name="Sargent D.J."/>
            <person name="Mead D."/>
            <person name="Buti M."/>
            <person name="Cavallini A."/>
            <person name="Hytonen T."/>
            <person name="Andres J."/>
            <person name="Pham M."/>
            <person name="Weisz D."/>
            <person name="Mascagni F."/>
            <person name="Usai G."/>
            <person name="Natali L."/>
            <person name="Bassil N."/>
            <person name="Fernandez G.E."/>
            <person name="Lomsadze A."/>
            <person name="Armour M."/>
            <person name="Olukolu B."/>
            <person name="Poorten T."/>
            <person name="Britton C."/>
            <person name="Davik J."/>
            <person name="Ashrafi H."/>
            <person name="Aiden E.L."/>
            <person name="Borodovsky M."/>
            <person name="Worthington M."/>
        </authorList>
    </citation>
    <scope>NUCLEOTIDE SEQUENCE [LARGE SCALE GENOMIC DNA]</scope>
    <source>
        <strain evidence="5">PI 553951</strain>
    </source>
</reference>
<evidence type="ECO:0000256" key="2">
    <source>
        <dbReference type="ARBA" id="ARBA00022801"/>
    </source>
</evidence>
<dbReference type="InterPro" id="IPR001584">
    <property type="entry name" value="Integrase_cat-core"/>
</dbReference>
<dbReference type="GO" id="GO:0016787">
    <property type="term" value="F:hydrolase activity"/>
    <property type="evidence" value="ECO:0007669"/>
    <property type="project" value="UniProtKB-KW"/>
</dbReference>
<dbReference type="AlphaFoldDB" id="A0AAW1VRZ3"/>
<dbReference type="InterPro" id="IPR043502">
    <property type="entry name" value="DNA/RNA_pol_sf"/>
</dbReference>
<proteinExistence type="predicted"/>
<dbReference type="PROSITE" id="PS50994">
    <property type="entry name" value="INTEGRASE"/>
    <property type="match status" value="1"/>
</dbReference>
<dbReference type="InterPro" id="IPR013103">
    <property type="entry name" value="RVT_2"/>
</dbReference>
<dbReference type="GO" id="GO:0003676">
    <property type="term" value="F:nucleic acid binding"/>
    <property type="evidence" value="ECO:0007669"/>
    <property type="project" value="InterPro"/>
</dbReference>
<evidence type="ECO:0000313" key="5">
    <source>
        <dbReference type="EMBL" id="KAK9907798.1"/>
    </source>
</evidence>
<dbReference type="GO" id="GO:0015074">
    <property type="term" value="P:DNA integration"/>
    <property type="evidence" value="ECO:0007669"/>
    <property type="project" value="InterPro"/>
</dbReference>
<dbReference type="PANTHER" id="PTHR42648">
    <property type="entry name" value="TRANSPOSASE, PUTATIVE-RELATED"/>
    <property type="match status" value="1"/>
</dbReference>
<dbReference type="InterPro" id="IPR036397">
    <property type="entry name" value="RNaseH_sf"/>
</dbReference>
<dbReference type="EMBL" id="JBEDUW010000020">
    <property type="protein sequence ID" value="KAK9907798.1"/>
    <property type="molecule type" value="Genomic_DNA"/>
</dbReference>
<protein>
    <recommendedName>
        <fullName evidence="4">Integrase catalytic domain-containing protein</fullName>
    </recommendedName>
</protein>
<dbReference type="CDD" id="cd09272">
    <property type="entry name" value="RNase_HI_RT_Ty1"/>
    <property type="match status" value="1"/>
</dbReference>
<dbReference type="GO" id="GO:0046872">
    <property type="term" value="F:metal ion binding"/>
    <property type="evidence" value="ECO:0007669"/>
    <property type="project" value="UniProtKB-KW"/>
</dbReference>
<dbReference type="InterPro" id="IPR057670">
    <property type="entry name" value="SH3_retrovirus"/>
</dbReference>
<feature type="domain" description="Integrase catalytic" evidence="4">
    <location>
        <begin position="1"/>
        <end position="148"/>
    </location>
</feature>
<feature type="compositionally biased region" description="Polar residues" evidence="3">
    <location>
        <begin position="262"/>
        <end position="278"/>
    </location>
</feature>
<gene>
    <name evidence="5" type="ORF">M0R45_000739</name>
</gene>
<evidence type="ECO:0000256" key="1">
    <source>
        <dbReference type="ARBA" id="ARBA00022723"/>
    </source>
</evidence>
<keyword evidence="6" id="KW-1185">Reference proteome</keyword>
<dbReference type="Proteomes" id="UP001457282">
    <property type="component" value="Unassembled WGS sequence"/>
</dbReference>
<dbReference type="Pfam" id="PF00665">
    <property type="entry name" value="rve"/>
    <property type="match status" value="1"/>
</dbReference>
<dbReference type="InterPro" id="IPR039537">
    <property type="entry name" value="Retrotran_Ty1/copia-like"/>
</dbReference>
<dbReference type="Pfam" id="PF25597">
    <property type="entry name" value="SH3_retrovirus"/>
    <property type="match status" value="1"/>
</dbReference>
<organism evidence="5 6">
    <name type="scientific">Rubus argutus</name>
    <name type="common">Southern blackberry</name>
    <dbReference type="NCBI Taxonomy" id="59490"/>
    <lineage>
        <taxon>Eukaryota</taxon>
        <taxon>Viridiplantae</taxon>
        <taxon>Streptophyta</taxon>
        <taxon>Embryophyta</taxon>
        <taxon>Tracheophyta</taxon>
        <taxon>Spermatophyta</taxon>
        <taxon>Magnoliopsida</taxon>
        <taxon>eudicotyledons</taxon>
        <taxon>Gunneridae</taxon>
        <taxon>Pentapetalae</taxon>
        <taxon>rosids</taxon>
        <taxon>fabids</taxon>
        <taxon>Rosales</taxon>
        <taxon>Rosaceae</taxon>
        <taxon>Rosoideae</taxon>
        <taxon>Rosoideae incertae sedis</taxon>
        <taxon>Rubus</taxon>
    </lineage>
</organism>
<dbReference type="InterPro" id="IPR012337">
    <property type="entry name" value="RNaseH-like_sf"/>
</dbReference>
<keyword evidence="2" id="KW-0378">Hydrolase</keyword>
<comment type="caution">
    <text evidence="5">The sequence shown here is derived from an EMBL/GenBank/DDBJ whole genome shotgun (WGS) entry which is preliminary data.</text>
</comment>
<evidence type="ECO:0000256" key="3">
    <source>
        <dbReference type="SAM" id="MobiDB-lite"/>
    </source>
</evidence>
<dbReference type="Gene3D" id="3.30.420.10">
    <property type="entry name" value="Ribonuclease H-like superfamily/Ribonuclease H"/>
    <property type="match status" value="1"/>
</dbReference>
<feature type="region of interest" description="Disordered" evidence="3">
    <location>
        <begin position="231"/>
        <end position="284"/>
    </location>
</feature>
<dbReference type="SUPFAM" id="SSF56672">
    <property type="entry name" value="DNA/RNA polymerases"/>
    <property type="match status" value="1"/>
</dbReference>